<protein>
    <submittedName>
        <fullName evidence="4">GNAT family N-acetyltransferase</fullName>
    </submittedName>
</protein>
<gene>
    <name evidence="4" type="ORF">E1262_09735</name>
</gene>
<dbReference type="GO" id="GO:0008080">
    <property type="term" value="F:N-acetyltransferase activity"/>
    <property type="evidence" value="ECO:0007669"/>
    <property type="project" value="InterPro"/>
</dbReference>
<dbReference type="InterPro" id="IPR016181">
    <property type="entry name" value="Acyl_CoA_acyltransferase"/>
</dbReference>
<comment type="caution">
    <text evidence="4">The sequence shown here is derived from an EMBL/GenBank/DDBJ whole genome shotgun (WGS) entry which is preliminary data.</text>
</comment>
<keyword evidence="5" id="KW-1185">Reference proteome</keyword>
<evidence type="ECO:0000256" key="2">
    <source>
        <dbReference type="SAM" id="MobiDB-lite"/>
    </source>
</evidence>
<dbReference type="EMBL" id="SMLB01000009">
    <property type="protein sequence ID" value="TDD70509.1"/>
    <property type="molecule type" value="Genomic_DNA"/>
</dbReference>
<dbReference type="SUPFAM" id="SSF55729">
    <property type="entry name" value="Acyl-CoA N-acyltransferases (Nat)"/>
    <property type="match status" value="1"/>
</dbReference>
<dbReference type="OrthoDB" id="3576548at2"/>
<feature type="domain" description="N-acetyltransferase" evidence="3">
    <location>
        <begin position="49"/>
        <end position="263"/>
    </location>
</feature>
<dbReference type="PANTHER" id="PTHR13947">
    <property type="entry name" value="GNAT FAMILY N-ACETYLTRANSFERASE"/>
    <property type="match status" value="1"/>
</dbReference>
<dbReference type="Pfam" id="PF00583">
    <property type="entry name" value="Acetyltransf_1"/>
    <property type="match status" value="1"/>
</dbReference>
<sequence length="270" mass="29443">MDPTVQRSPRMRVRHRVPTDRPRTPFTSQRGHDVGSVAERLKMSMGHEIEVLAASEDDLRTTAALHVAELPHGLFPRLGEGFVRRWHGAHLESRYGVVLVAKQDGEVVGFALGTTDRPANVAWIIGHRRRELALAGLRALLTRPVVAAGFVRTRGLRYARRLLGRGAAPARVAGRGDVPEAGFGPIAVLEAIVVAPERRGRSVGTALSEAFLSSVAAAGGDRVELITKAGARGAAGFYERAGWRRVGSHVDRDGDEVHTYRIDPRFVRVR</sequence>
<dbReference type="InterPro" id="IPR050769">
    <property type="entry name" value="NAT_camello-type"/>
</dbReference>
<evidence type="ECO:0000313" key="5">
    <source>
        <dbReference type="Proteomes" id="UP000295217"/>
    </source>
</evidence>
<feature type="region of interest" description="Disordered" evidence="2">
    <location>
        <begin position="1"/>
        <end position="32"/>
    </location>
</feature>
<proteinExistence type="predicted"/>
<organism evidence="4 5">
    <name type="scientific">Jiangella aurantiaca</name>
    <dbReference type="NCBI Taxonomy" id="2530373"/>
    <lineage>
        <taxon>Bacteria</taxon>
        <taxon>Bacillati</taxon>
        <taxon>Actinomycetota</taxon>
        <taxon>Actinomycetes</taxon>
        <taxon>Jiangellales</taxon>
        <taxon>Jiangellaceae</taxon>
        <taxon>Jiangella</taxon>
    </lineage>
</organism>
<name>A0A4R5AGV9_9ACTN</name>
<dbReference type="AlphaFoldDB" id="A0A4R5AGV9"/>
<reference evidence="4 5" key="1">
    <citation type="submission" date="2019-02" db="EMBL/GenBank/DDBJ databases">
        <title>Draft genome sequences of novel Actinobacteria.</title>
        <authorList>
            <person name="Sahin N."/>
            <person name="Ay H."/>
            <person name="Saygin H."/>
        </authorList>
    </citation>
    <scope>NUCLEOTIDE SEQUENCE [LARGE SCALE GENOMIC DNA]</scope>
    <source>
        <strain evidence="4 5">8K307</strain>
    </source>
</reference>
<dbReference type="InterPro" id="IPR000182">
    <property type="entry name" value="GNAT_dom"/>
</dbReference>
<dbReference type="PROSITE" id="PS51186">
    <property type="entry name" value="GNAT"/>
    <property type="match status" value="1"/>
</dbReference>
<accession>A0A4R5AGV9</accession>
<evidence type="ECO:0000259" key="3">
    <source>
        <dbReference type="PROSITE" id="PS51186"/>
    </source>
</evidence>
<dbReference type="Proteomes" id="UP000295217">
    <property type="component" value="Unassembled WGS sequence"/>
</dbReference>
<keyword evidence="1 4" id="KW-0808">Transferase</keyword>
<evidence type="ECO:0000313" key="4">
    <source>
        <dbReference type="EMBL" id="TDD70509.1"/>
    </source>
</evidence>
<dbReference type="PANTHER" id="PTHR13947:SF37">
    <property type="entry name" value="LD18367P"/>
    <property type="match status" value="1"/>
</dbReference>
<dbReference type="Gene3D" id="3.40.630.30">
    <property type="match status" value="1"/>
</dbReference>
<evidence type="ECO:0000256" key="1">
    <source>
        <dbReference type="ARBA" id="ARBA00022679"/>
    </source>
</evidence>